<dbReference type="InterPro" id="IPR015890">
    <property type="entry name" value="Chorismate_C"/>
</dbReference>
<keyword evidence="18" id="KW-1185">Reference proteome</keyword>
<feature type="region of interest" description="Disordered" evidence="11">
    <location>
        <begin position="1"/>
        <end position="30"/>
    </location>
</feature>
<evidence type="ECO:0000259" key="16">
    <source>
        <dbReference type="Pfam" id="PF13378"/>
    </source>
</evidence>
<evidence type="ECO:0000259" key="14">
    <source>
        <dbReference type="Pfam" id="PF02776"/>
    </source>
</evidence>
<evidence type="ECO:0000313" key="18">
    <source>
        <dbReference type="Proteomes" id="UP001165065"/>
    </source>
</evidence>
<dbReference type="Gene3D" id="3.60.120.10">
    <property type="entry name" value="Anthranilate synthase"/>
    <property type="match status" value="1"/>
</dbReference>
<dbReference type="EC" id="5.4.4.2" evidence="3"/>
<dbReference type="InterPro" id="IPR012001">
    <property type="entry name" value="Thiamin_PyroP_enz_TPP-bd_dom"/>
</dbReference>
<dbReference type="CDD" id="cd07037">
    <property type="entry name" value="TPP_PYR_MenD"/>
    <property type="match status" value="1"/>
</dbReference>
<dbReference type="Gene3D" id="3.20.20.120">
    <property type="entry name" value="Enolase-like C-terminal domain"/>
    <property type="match status" value="1"/>
</dbReference>
<evidence type="ECO:0000256" key="2">
    <source>
        <dbReference type="ARBA" id="ARBA00005297"/>
    </source>
</evidence>
<dbReference type="EMBL" id="BRYA01001491">
    <property type="protein sequence ID" value="GMI44750.1"/>
    <property type="molecule type" value="Genomic_DNA"/>
</dbReference>
<comment type="similarity">
    <text evidence="2">Belongs to the isochorismate synthase family.</text>
</comment>
<dbReference type="Gene3D" id="3.40.50.1220">
    <property type="entry name" value="TPP-binding domain"/>
    <property type="match status" value="1"/>
</dbReference>
<dbReference type="PANTHER" id="PTHR42916">
    <property type="entry name" value="2-SUCCINYL-5-ENOLPYRUVYL-6-HYDROXY-3-CYCLOHEXENE-1-CARBOXYLATE SYNTHASE"/>
    <property type="match status" value="1"/>
</dbReference>
<dbReference type="Gene3D" id="3.40.50.1820">
    <property type="entry name" value="alpha/beta hydrolase"/>
    <property type="match status" value="1"/>
</dbReference>
<dbReference type="Gene3D" id="3.40.50.970">
    <property type="match status" value="2"/>
</dbReference>
<dbReference type="InterPro" id="IPR000073">
    <property type="entry name" value="AB_hydrolase_1"/>
</dbReference>
<reference evidence="18" key="1">
    <citation type="journal article" date="2023" name="Commun. Biol.">
        <title>Genome analysis of Parmales, the sister group of diatoms, reveals the evolutionary specialization of diatoms from phago-mixotrophs to photoautotrophs.</title>
        <authorList>
            <person name="Ban H."/>
            <person name="Sato S."/>
            <person name="Yoshikawa S."/>
            <person name="Yamada K."/>
            <person name="Nakamura Y."/>
            <person name="Ichinomiya M."/>
            <person name="Sato N."/>
            <person name="Blanc-Mathieu R."/>
            <person name="Endo H."/>
            <person name="Kuwata A."/>
            <person name="Ogata H."/>
        </authorList>
    </citation>
    <scope>NUCLEOTIDE SEQUENCE [LARGE SCALE GENOMIC DNA]</scope>
</reference>
<dbReference type="InterPro" id="IPR004433">
    <property type="entry name" value="MenaQ_synth_MenD"/>
</dbReference>
<evidence type="ECO:0000259" key="12">
    <source>
        <dbReference type="Pfam" id="PF00425"/>
    </source>
</evidence>
<dbReference type="CDD" id="cd02009">
    <property type="entry name" value="TPP_SHCHC_synthase"/>
    <property type="match status" value="1"/>
</dbReference>
<evidence type="ECO:0000256" key="5">
    <source>
        <dbReference type="ARBA" id="ARBA00022723"/>
    </source>
</evidence>
<proteinExistence type="inferred from homology"/>
<dbReference type="GO" id="GO:0070204">
    <property type="term" value="F:2-succinyl-5-enolpyruvyl-6-hydroxy-3-cyclohexene-1-carboxylic-acid synthase activity"/>
    <property type="evidence" value="ECO:0007669"/>
    <property type="project" value="InterPro"/>
</dbReference>
<keyword evidence="9" id="KW-0413">Isomerase</keyword>
<evidence type="ECO:0000256" key="7">
    <source>
        <dbReference type="ARBA" id="ARBA00023052"/>
    </source>
</evidence>
<dbReference type="GO" id="GO:0016829">
    <property type="term" value="F:lyase activity"/>
    <property type="evidence" value="ECO:0007669"/>
    <property type="project" value="UniProtKB-KW"/>
</dbReference>
<dbReference type="OrthoDB" id="196616at2759"/>
<keyword evidence="8" id="KW-0464">Manganese</keyword>
<dbReference type="Pfam" id="PF00425">
    <property type="entry name" value="Chorismate_bind"/>
    <property type="match status" value="1"/>
</dbReference>
<dbReference type="Pfam" id="PF02775">
    <property type="entry name" value="TPP_enzyme_C"/>
    <property type="match status" value="1"/>
</dbReference>
<dbReference type="SUPFAM" id="SSF52518">
    <property type="entry name" value="Thiamin diphosphate-binding fold (THDP-binding)"/>
    <property type="match status" value="2"/>
</dbReference>
<evidence type="ECO:0000256" key="6">
    <source>
        <dbReference type="ARBA" id="ARBA00022842"/>
    </source>
</evidence>
<dbReference type="NCBIfam" id="TIGR00173">
    <property type="entry name" value="menD"/>
    <property type="match status" value="1"/>
</dbReference>
<evidence type="ECO:0000313" key="17">
    <source>
        <dbReference type="EMBL" id="GMI44750.1"/>
    </source>
</evidence>
<dbReference type="InterPro" id="IPR029058">
    <property type="entry name" value="AB_hydrolase_fold"/>
</dbReference>
<dbReference type="SUPFAM" id="SSF51604">
    <property type="entry name" value="Enolase C-terminal domain-like"/>
    <property type="match status" value="1"/>
</dbReference>
<protein>
    <recommendedName>
        <fullName evidence="3">isochorismate synthase</fullName>
        <ecNumber evidence="3">5.4.4.2</ecNumber>
    </recommendedName>
</protein>
<feature type="domain" description="Thiamine pyrophosphate enzyme N-terminal TPP-binding" evidence="14">
    <location>
        <begin position="391"/>
        <end position="501"/>
    </location>
</feature>
<dbReference type="Gene3D" id="3.30.390.10">
    <property type="entry name" value="Enolase-like, N-terminal domain"/>
    <property type="match status" value="1"/>
</dbReference>
<feature type="domain" description="Chorismate-utilising enzyme C-terminal" evidence="12">
    <location>
        <begin position="99"/>
        <end position="363"/>
    </location>
</feature>
<evidence type="ECO:0000256" key="4">
    <source>
        <dbReference type="ARBA" id="ARBA00022679"/>
    </source>
</evidence>
<organism evidence="17 18">
    <name type="scientific">Triparma columacea</name>
    <dbReference type="NCBI Taxonomy" id="722753"/>
    <lineage>
        <taxon>Eukaryota</taxon>
        <taxon>Sar</taxon>
        <taxon>Stramenopiles</taxon>
        <taxon>Ochrophyta</taxon>
        <taxon>Bolidophyceae</taxon>
        <taxon>Parmales</taxon>
        <taxon>Triparmaceae</taxon>
        <taxon>Triparma</taxon>
    </lineage>
</organism>
<dbReference type="Pfam" id="PF02776">
    <property type="entry name" value="TPP_enzyme_N"/>
    <property type="match status" value="1"/>
</dbReference>
<evidence type="ECO:0000256" key="9">
    <source>
        <dbReference type="ARBA" id="ARBA00023235"/>
    </source>
</evidence>
<comment type="caution">
    <text evidence="17">The sequence shown here is derived from an EMBL/GenBank/DDBJ whole genome shotgun (WGS) entry which is preliminary data.</text>
</comment>
<dbReference type="GO" id="GO:0030976">
    <property type="term" value="F:thiamine pyrophosphate binding"/>
    <property type="evidence" value="ECO:0007669"/>
    <property type="project" value="InterPro"/>
</dbReference>
<dbReference type="Pfam" id="PF12697">
    <property type="entry name" value="Abhydrolase_6"/>
    <property type="match status" value="1"/>
</dbReference>
<comment type="catalytic activity">
    <reaction evidence="1">
        <text>chorismate = isochorismate</text>
        <dbReference type="Rhea" id="RHEA:18985"/>
        <dbReference type="ChEBI" id="CHEBI:29748"/>
        <dbReference type="ChEBI" id="CHEBI:29780"/>
        <dbReference type="EC" id="5.4.4.2"/>
    </reaction>
</comment>
<dbReference type="HAMAP" id="MF_01659">
    <property type="entry name" value="MenD"/>
    <property type="match status" value="1"/>
</dbReference>
<feature type="domain" description="Thiamine pyrophosphate enzyme TPP-binding" evidence="13">
    <location>
        <begin position="816"/>
        <end position="938"/>
    </location>
</feature>
<sequence length="1577" mass="170094">MNQPSEPTVQQDEDKEEDGEQDEWEDFGDDVMMLPTFEIGTEGKEKGYTAAVTVSWRGEEWRDGVRKAIEVVKGVNTNLYPPTQTGVRKAVETVDKPGRKEWGEMVGNALECIRDERSEVEKVVLARRTSVKVEGEMDGMEILRELDERDRKGYYLYLRPEGGTSSFVSVTPERLFSTDGRTFETEALAGTRPRGRTAEEDDKMARELMESKKDALENTITMDYIIESLKTAVGAGLSNVETSGLGVRKLGTVMHLVENIKGTITSGLGGPALTRTLISALHPTPAVCGSPRALAMSKLTALEPFNRGLYAGPFGLVGPDGTAEVVVAIRSALVKGDVVHCYGGAGIVEGSKEEEEWKEIDGKVRAIREAWDDKQGRYKYERYRNVNEAWANGLVEELVRRGVERFVVCPGSRSSPIVTAIKTNTKAEGISVIDERTAGFLAAGAGRREGSPTAVVTSSGTAVANLMPAVVEASMTNTPMIVITADRPEEMIGTGCNQAIFQKGIFGTYPNAAINIEPPDNDTVLKEDLERIDELVDKAQTGVGHINVGFRENLAPDAGEIRGAGGKEEVMNEKTFLSGLSEWTTSSLPVLPPSPPPHLPPSTSTLSDIASLLHSATNPIVVTGDFRSPNAPSFLSLSNLNIPIYSSILSGGSVRNHPNAVSYAEHSPPPSPDLVLQLGHPIISTKLVPALRNATTHILVLPVGPDENIDPFDSVSHAVNCTIQDFLDNLPPPKSPPTSLHPHPQPLSTLLPSSILSTSPGTLTEPQIMQSLSPHVHDLFLSNSMPVRDADSFLYNAPNLGAVGVNRGASGIDGIISSAVGFALASPKTKDSPPLTAVIGDVAMTHDIGGLKVLAESRRPVVVVLVNNDGGQIFNFLPIAKHGESVGFEEFWTTRTSSLDFSKIVVGFGVDHVKVDTYGDLSREYSKAMSGRKSIVIEAVVPSDNVKAHRDITKSLIPRPLPTKIQYSKSYSGPSKTVLLLHGFMGSCADFDSTVSDLRESLPDTRFVSVTLPGHFPDDNRLSYDLKSMASDVWSATPNVDTVIGYSMGGRVAMEMKRQHPEINVAVLGGATERKHQSDVAATTIGDFEEFVDRWYSAEIWGGIKDRECFEPIRKKRIALLRSIGSDFAERVLRESGNRIDYALSPTDLYVAGELDSKYMKVLDSVAAKTATVPRVGHAVLEEAPSEVATRLTSWLNEIGGESTSLGGAVQLNRLSFEASPLNPEATEKFARGDLANRTSFTIKLGSTTDGAQGIGEAAPLNKLHPETAEDLERALSELSSSLSNGGLLVPLEVLDFSTGALNRVINEMEAKAGLDLDTLPSLRAALECAIMMMVGGEDFVGMTSAKNGGTMRNEVRYNGLVSQDGSCFRGGGTVKVKVGSLEDAARVDEITGRHEVVRLDANGQMEWEKSVLFGRSIEDKAKIEYVEEPLNFVEGTPLGLRLESLSDWSKLTGLRYALDESLAFGDLEGIDELEGCSAVVLKPTLIGFDKSWRIARRAKELGVDVVITSCFDGGVGLAHLTWFAALLDGGEGVHGLSTFDRYSEGTMQGFLESVVLINGKLSVNGAKDYLMGLRAT</sequence>
<dbReference type="Pfam" id="PF13378">
    <property type="entry name" value="MR_MLE_C"/>
    <property type="match status" value="1"/>
</dbReference>
<keyword evidence="10" id="KW-0456">Lyase</keyword>
<dbReference type="SUPFAM" id="SSF54826">
    <property type="entry name" value="Enolase N-terminal domain-like"/>
    <property type="match status" value="1"/>
</dbReference>
<dbReference type="InterPro" id="IPR004561">
    <property type="entry name" value="IsoChor_synthase"/>
</dbReference>
<dbReference type="InterPro" id="IPR029065">
    <property type="entry name" value="Enolase_C-like"/>
</dbReference>
<evidence type="ECO:0000256" key="8">
    <source>
        <dbReference type="ARBA" id="ARBA00023211"/>
    </source>
</evidence>
<keyword evidence="4" id="KW-0808">Transferase</keyword>
<feature type="compositionally biased region" description="Acidic residues" evidence="11">
    <location>
        <begin position="11"/>
        <end position="29"/>
    </location>
</feature>
<dbReference type="InterPro" id="IPR005801">
    <property type="entry name" value="ADC_synthase"/>
</dbReference>
<dbReference type="Proteomes" id="UP001165065">
    <property type="component" value="Unassembled WGS sequence"/>
</dbReference>
<dbReference type="GO" id="GO:0009234">
    <property type="term" value="P:menaquinone biosynthetic process"/>
    <property type="evidence" value="ECO:0007669"/>
    <property type="project" value="InterPro"/>
</dbReference>
<evidence type="ECO:0000256" key="3">
    <source>
        <dbReference type="ARBA" id="ARBA00012824"/>
    </source>
</evidence>
<evidence type="ECO:0000256" key="1">
    <source>
        <dbReference type="ARBA" id="ARBA00000799"/>
    </source>
</evidence>
<evidence type="ECO:0000256" key="10">
    <source>
        <dbReference type="ARBA" id="ARBA00023239"/>
    </source>
</evidence>
<dbReference type="SUPFAM" id="SSF53474">
    <property type="entry name" value="alpha/beta-Hydrolases"/>
    <property type="match status" value="1"/>
</dbReference>
<gene>
    <name evidence="17" type="ORF">TrCOL_g7079</name>
</gene>
<dbReference type="GO" id="GO:0008909">
    <property type="term" value="F:isochorismate synthase activity"/>
    <property type="evidence" value="ECO:0007669"/>
    <property type="project" value="UniProtKB-EC"/>
</dbReference>
<dbReference type="InterPro" id="IPR011766">
    <property type="entry name" value="TPP_enzyme_TPP-bd"/>
</dbReference>
<keyword evidence="7" id="KW-0786">Thiamine pyrophosphate</keyword>
<feature type="domain" description="AB hydrolase-1" evidence="15">
    <location>
        <begin position="978"/>
        <end position="1189"/>
    </location>
</feature>
<dbReference type="SUPFAM" id="SSF56322">
    <property type="entry name" value="ADC synthase"/>
    <property type="match status" value="1"/>
</dbReference>
<dbReference type="NCBIfam" id="TIGR00543">
    <property type="entry name" value="isochor_syn"/>
    <property type="match status" value="1"/>
</dbReference>
<evidence type="ECO:0000259" key="15">
    <source>
        <dbReference type="Pfam" id="PF12697"/>
    </source>
</evidence>
<evidence type="ECO:0000256" key="11">
    <source>
        <dbReference type="SAM" id="MobiDB-lite"/>
    </source>
</evidence>
<dbReference type="InterPro" id="IPR029061">
    <property type="entry name" value="THDP-binding"/>
</dbReference>
<dbReference type="InterPro" id="IPR036849">
    <property type="entry name" value="Enolase-like_C_sf"/>
</dbReference>
<evidence type="ECO:0000259" key="13">
    <source>
        <dbReference type="Pfam" id="PF02775"/>
    </source>
</evidence>
<keyword evidence="5" id="KW-0479">Metal-binding</keyword>
<name>A0A9W7GGS0_9STRA</name>
<accession>A0A9W7GGS0</accession>
<dbReference type="GO" id="GO:0046872">
    <property type="term" value="F:metal ion binding"/>
    <property type="evidence" value="ECO:0007669"/>
    <property type="project" value="UniProtKB-KW"/>
</dbReference>
<dbReference type="InterPro" id="IPR029017">
    <property type="entry name" value="Enolase-like_N"/>
</dbReference>
<keyword evidence="6" id="KW-0460">Magnesium</keyword>
<dbReference type="PANTHER" id="PTHR42916:SF1">
    <property type="entry name" value="PROTEIN PHYLLO, CHLOROPLASTIC"/>
    <property type="match status" value="1"/>
</dbReference>
<feature type="domain" description="Enolase C-terminal" evidence="16">
    <location>
        <begin position="1373"/>
        <end position="1526"/>
    </location>
</feature>